<dbReference type="Pfam" id="PF00696">
    <property type="entry name" value="AA_kinase"/>
    <property type="match status" value="1"/>
</dbReference>
<accession>A0A9W7E9U7</accession>
<reference evidence="9" key="1">
    <citation type="submission" date="2022-07" db="EMBL/GenBank/DDBJ databases">
        <title>Genome analysis of Parmales, a sister group of diatoms, reveals the evolutionary specialization of diatoms from phago-mixotrophs to photoautotrophs.</title>
        <authorList>
            <person name="Ban H."/>
            <person name="Sato S."/>
            <person name="Yoshikawa S."/>
            <person name="Kazumasa Y."/>
            <person name="Nakamura Y."/>
            <person name="Ichinomiya M."/>
            <person name="Saitoh K."/>
            <person name="Sato N."/>
            <person name="Blanc-Mathieu R."/>
            <person name="Endo H."/>
            <person name="Kuwata A."/>
            <person name="Ogata H."/>
        </authorList>
    </citation>
    <scope>NUCLEOTIDE SEQUENCE</scope>
</reference>
<keyword evidence="1" id="KW-0055">Arginine biosynthesis</keyword>
<keyword evidence="4" id="KW-0547">Nucleotide-binding</keyword>
<keyword evidence="5" id="KW-0418">Kinase</keyword>
<comment type="pathway">
    <text evidence="7">Amino-acid biosynthesis.</text>
</comment>
<evidence type="ECO:0000256" key="2">
    <source>
        <dbReference type="ARBA" id="ARBA00022605"/>
    </source>
</evidence>
<protein>
    <recommendedName>
        <fullName evidence="8">Aspartate/glutamate/uridylate kinase domain-containing protein</fullName>
    </recommendedName>
</protein>
<evidence type="ECO:0000256" key="3">
    <source>
        <dbReference type="ARBA" id="ARBA00022679"/>
    </source>
</evidence>
<evidence type="ECO:0000256" key="7">
    <source>
        <dbReference type="ARBA" id="ARBA00029440"/>
    </source>
</evidence>
<dbReference type="Proteomes" id="UP001165082">
    <property type="component" value="Unassembled WGS sequence"/>
</dbReference>
<keyword evidence="3" id="KW-0808">Transferase</keyword>
<evidence type="ECO:0000256" key="4">
    <source>
        <dbReference type="ARBA" id="ARBA00022741"/>
    </source>
</evidence>
<organism evidence="9 10">
    <name type="scientific">Triparma retinervis</name>
    <dbReference type="NCBI Taxonomy" id="2557542"/>
    <lineage>
        <taxon>Eukaryota</taxon>
        <taxon>Sar</taxon>
        <taxon>Stramenopiles</taxon>
        <taxon>Ochrophyta</taxon>
        <taxon>Bolidophyceae</taxon>
        <taxon>Parmales</taxon>
        <taxon>Triparmaceae</taxon>
        <taxon>Triparma</taxon>
    </lineage>
</organism>
<keyword evidence="10" id="KW-1185">Reference proteome</keyword>
<dbReference type="AlphaFoldDB" id="A0A9W7E9U7"/>
<sequence>MAWNVPSKPILVKYGGNAMTKPELSDLFCKDVIDLSNQGFKFCLIHGGGPMITKLLSDLSVTSEFDPSTGVRISSPEVVSIAEMALGSVGKGLAAGVSKSGVLGVSLSGRDGRMLKCQVKDGGRIGNVGEVKSVDGNLLNSLLSIPKCVPIVSPIGSAMSESDPTVYNVNADVAAGAVARALGCDLTVFLTDVPGVLDGDMELIEALDGAGIEELKGEGVISGGMIPKVANALDAAAGGGRSVILDGRVEGALGKLIRRLYGDGGGEGGGTVITM</sequence>
<keyword evidence="2" id="KW-0028">Amino-acid biosynthesis</keyword>
<evidence type="ECO:0000313" key="10">
    <source>
        <dbReference type="Proteomes" id="UP001165082"/>
    </source>
</evidence>
<evidence type="ECO:0000313" key="9">
    <source>
        <dbReference type="EMBL" id="GMH73594.1"/>
    </source>
</evidence>
<dbReference type="InterPro" id="IPR036393">
    <property type="entry name" value="AceGlu_kinase-like_sf"/>
</dbReference>
<dbReference type="GO" id="GO:0003991">
    <property type="term" value="F:acetylglutamate kinase activity"/>
    <property type="evidence" value="ECO:0007669"/>
    <property type="project" value="InterPro"/>
</dbReference>
<dbReference type="GO" id="GO:0005737">
    <property type="term" value="C:cytoplasm"/>
    <property type="evidence" value="ECO:0007669"/>
    <property type="project" value="InterPro"/>
</dbReference>
<dbReference type="EMBL" id="BRXZ01002953">
    <property type="protein sequence ID" value="GMH73594.1"/>
    <property type="molecule type" value="Genomic_DNA"/>
</dbReference>
<dbReference type="PRINTS" id="PR00474">
    <property type="entry name" value="GLU5KINASE"/>
</dbReference>
<dbReference type="NCBIfam" id="TIGR00761">
    <property type="entry name" value="argB"/>
    <property type="match status" value="1"/>
</dbReference>
<dbReference type="InterPro" id="IPR037528">
    <property type="entry name" value="ArgB"/>
</dbReference>
<dbReference type="InterPro" id="IPR001057">
    <property type="entry name" value="Glu/AcGlu_kinase"/>
</dbReference>
<dbReference type="GO" id="GO:0005524">
    <property type="term" value="F:ATP binding"/>
    <property type="evidence" value="ECO:0007669"/>
    <property type="project" value="UniProtKB-KW"/>
</dbReference>
<evidence type="ECO:0000256" key="6">
    <source>
        <dbReference type="ARBA" id="ARBA00022840"/>
    </source>
</evidence>
<dbReference type="GO" id="GO:0006526">
    <property type="term" value="P:L-arginine biosynthetic process"/>
    <property type="evidence" value="ECO:0007669"/>
    <property type="project" value="UniProtKB-KW"/>
</dbReference>
<dbReference type="Gene3D" id="3.40.1160.10">
    <property type="entry name" value="Acetylglutamate kinase-like"/>
    <property type="match status" value="1"/>
</dbReference>
<comment type="caution">
    <text evidence="9">The sequence shown here is derived from an EMBL/GenBank/DDBJ whole genome shotgun (WGS) entry which is preliminary data.</text>
</comment>
<dbReference type="HAMAP" id="MF_00082">
    <property type="entry name" value="ArgB"/>
    <property type="match status" value="1"/>
</dbReference>
<proteinExistence type="inferred from homology"/>
<dbReference type="PANTHER" id="PTHR23342">
    <property type="entry name" value="N-ACETYLGLUTAMATE SYNTHASE"/>
    <property type="match status" value="1"/>
</dbReference>
<evidence type="ECO:0000256" key="1">
    <source>
        <dbReference type="ARBA" id="ARBA00022571"/>
    </source>
</evidence>
<keyword evidence="6" id="KW-0067">ATP-binding</keyword>
<dbReference type="OrthoDB" id="438291at2759"/>
<dbReference type="CDD" id="cd04238">
    <property type="entry name" value="AAK_NAGK-like"/>
    <property type="match status" value="1"/>
</dbReference>
<dbReference type="InterPro" id="IPR004662">
    <property type="entry name" value="AcgluKinase_fam"/>
</dbReference>
<dbReference type="PANTHER" id="PTHR23342:SF0">
    <property type="entry name" value="N-ACETYLGLUTAMATE SYNTHASE, MITOCHONDRIAL"/>
    <property type="match status" value="1"/>
</dbReference>
<gene>
    <name evidence="9" type="ORF">TrRE_jg9702</name>
</gene>
<dbReference type="InterPro" id="IPR001048">
    <property type="entry name" value="Asp/Glu/Uridylate_kinase"/>
</dbReference>
<evidence type="ECO:0000259" key="8">
    <source>
        <dbReference type="Pfam" id="PF00696"/>
    </source>
</evidence>
<feature type="domain" description="Aspartate/glutamate/uridylate kinase" evidence="8">
    <location>
        <begin position="9"/>
        <end position="244"/>
    </location>
</feature>
<evidence type="ECO:0000256" key="5">
    <source>
        <dbReference type="ARBA" id="ARBA00022777"/>
    </source>
</evidence>
<dbReference type="SUPFAM" id="SSF53633">
    <property type="entry name" value="Carbamate kinase-like"/>
    <property type="match status" value="1"/>
</dbReference>
<name>A0A9W7E9U7_9STRA</name>
<dbReference type="PIRSF" id="PIRSF000728">
    <property type="entry name" value="NAGK"/>
    <property type="match status" value="1"/>
</dbReference>